<reference evidence="8" key="3">
    <citation type="submission" date="2015-06" db="UniProtKB">
        <authorList>
            <consortium name="EnsemblMetazoa"/>
        </authorList>
    </citation>
    <scope>IDENTIFICATION</scope>
</reference>
<dbReference type="OMA" id="TKRPEYR"/>
<dbReference type="EMBL" id="AMQM01000766">
    <property type="status" value="NOT_ANNOTATED_CDS"/>
    <property type="molecule type" value="Genomic_DNA"/>
</dbReference>
<dbReference type="Gene3D" id="3.60.40.10">
    <property type="entry name" value="PPM-type phosphatase domain"/>
    <property type="match status" value="1"/>
</dbReference>
<evidence type="ECO:0000256" key="3">
    <source>
        <dbReference type="ARBA" id="ARBA00006702"/>
    </source>
</evidence>
<dbReference type="CDD" id="cd00143">
    <property type="entry name" value="PP2Cc"/>
    <property type="match status" value="1"/>
</dbReference>
<dbReference type="STRING" id="6412.T1ELM2"/>
<evidence type="ECO:0000313" key="7">
    <source>
        <dbReference type="EMBL" id="ESO01979.1"/>
    </source>
</evidence>
<dbReference type="OrthoDB" id="10264738at2759"/>
<dbReference type="PROSITE" id="PS51746">
    <property type="entry name" value="PPM_2"/>
    <property type="match status" value="1"/>
</dbReference>
<dbReference type="EC" id="3.1.3.16" evidence="4"/>
<dbReference type="SUPFAM" id="SSF81606">
    <property type="entry name" value="PP2C-like"/>
    <property type="match status" value="1"/>
</dbReference>
<dbReference type="Proteomes" id="UP000015101">
    <property type="component" value="Unassembled WGS sequence"/>
</dbReference>
<evidence type="ECO:0000256" key="5">
    <source>
        <dbReference type="ARBA" id="ARBA00023211"/>
    </source>
</evidence>
<dbReference type="KEGG" id="hro:HELRODRAFT_155765"/>
<dbReference type="InterPro" id="IPR001932">
    <property type="entry name" value="PPM-type_phosphatase-like_dom"/>
</dbReference>
<dbReference type="GO" id="GO:0007165">
    <property type="term" value="P:signal transduction"/>
    <property type="evidence" value="ECO:0000318"/>
    <property type="project" value="GO_Central"/>
</dbReference>
<evidence type="ECO:0000313" key="8">
    <source>
        <dbReference type="EnsemblMetazoa" id="HelroP155765"/>
    </source>
</evidence>
<dbReference type="eggNOG" id="KOG0698">
    <property type="taxonomic scope" value="Eukaryota"/>
</dbReference>
<evidence type="ECO:0000256" key="4">
    <source>
        <dbReference type="ARBA" id="ARBA00013081"/>
    </source>
</evidence>
<dbReference type="AlphaFoldDB" id="T1ELM2"/>
<organism evidence="8 9">
    <name type="scientific">Helobdella robusta</name>
    <name type="common">Californian leech</name>
    <dbReference type="NCBI Taxonomy" id="6412"/>
    <lineage>
        <taxon>Eukaryota</taxon>
        <taxon>Metazoa</taxon>
        <taxon>Spiralia</taxon>
        <taxon>Lophotrochozoa</taxon>
        <taxon>Annelida</taxon>
        <taxon>Clitellata</taxon>
        <taxon>Hirudinea</taxon>
        <taxon>Rhynchobdellida</taxon>
        <taxon>Glossiphoniidae</taxon>
        <taxon>Helobdella</taxon>
    </lineage>
</organism>
<keyword evidence="9" id="KW-1185">Reference proteome</keyword>
<dbReference type="CTD" id="20197472"/>
<dbReference type="SMART" id="SM00332">
    <property type="entry name" value="PP2Cc"/>
    <property type="match status" value="1"/>
</dbReference>
<dbReference type="HOGENOM" id="CLU_013173_4_2_1"/>
<dbReference type="InterPro" id="IPR036457">
    <property type="entry name" value="PPM-type-like_dom_sf"/>
</dbReference>
<evidence type="ECO:0000256" key="1">
    <source>
        <dbReference type="ARBA" id="ARBA00001936"/>
    </source>
</evidence>
<feature type="domain" description="PPM-type phosphatase" evidence="6">
    <location>
        <begin position="23"/>
        <end position="256"/>
    </location>
</feature>
<dbReference type="GO" id="GO:0004722">
    <property type="term" value="F:protein serine/threonine phosphatase activity"/>
    <property type="evidence" value="ECO:0000318"/>
    <property type="project" value="GO_Central"/>
</dbReference>
<dbReference type="InParanoid" id="T1ELM2"/>
<reference evidence="7 9" key="2">
    <citation type="journal article" date="2013" name="Nature">
        <title>Insights into bilaterian evolution from three spiralian genomes.</title>
        <authorList>
            <person name="Simakov O."/>
            <person name="Marletaz F."/>
            <person name="Cho S.J."/>
            <person name="Edsinger-Gonzales E."/>
            <person name="Havlak P."/>
            <person name="Hellsten U."/>
            <person name="Kuo D.H."/>
            <person name="Larsson T."/>
            <person name="Lv J."/>
            <person name="Arendt D."/>
            <person name="Savage R."/>
            <person name="Osoegawa K."/>
            <person name="de Jong P."/>
            <person name="Grimwood J."/>
            <person name="Chapman J.A."/>
            <person name="Shapiro H."/>
            <person name="Aerts A."/>
            <person name="Otillar R.P."/>
            <person name="Terry A.Y."/>
            <person name="Boore J.L."/>
            <person name="Grigoriev I.V."/>
            <person name="Lindberg D.R."/>
            <person name="Seaver E.C."/>
            <person name="Weisblat D.A."/>
            <person name="Putnam N.H."/>
            <person name="Rokhsar D.S."/>
        </authorList>
    </citation>
    <scope>NUCLEOTIDE SEQUENCE</scope>
</reference>
<name>T1ELM2_HELRO</name>
<dbReference type="PANTHER" id="PTHR13832:SF565">
    <property type="entry name" value="AT28366P-RELATED"/>
    <property type="match status" value="1"/>
</dbReference>
<dbReference type="FunCoup" id="T1ELM2">
    <property type="interactions" value="794"/>
</dbReference>
<dbReference type="GeneID" id="20197472"/>
<sequence length="303" mass="33353">MGVGSSEPVTRKETDRVSSSKFVCGSSCMQGWRINMEDAHVHLPEIPNLPETSYFSLNEGNITKAFKSTFLQFDAEIRGSVPPNVGSTANVVLIVRNMLFCSNIGDSRTVVSIGGIARDLSEDHKPHSDKEIQRISGAGGFVTNFRVNGGLALSRAFGDFMYKDNGNLPPEKQMVIAVPDVTYLKITNDFEFFVMACDGIWDVMTSQEVVNFVRLRIAANMPPHIICEELMTNCLAPDIKMGGLGCDNMTVMICCFIQHQTYKQLMTKCASPVAVHTFPEYPIAPPLPEGPSTQNAVVYRKSN</sequence>
<dbReference type="PANTHER" id="PTHR13832">
    <property type="entry name" value="PROTEIN PHOSPHATASE 2C"/>
    <property type="match status" value="1"/>
</dbReference>
<evidence type="ECO:0000313" key="9">
    <source>
        <dbReference type="Proteomes" id="UP000015101"/>
    </source>
</evidence>
<dbReference type="EnsemblMetazoa" id="HelroT155765">
    <property type="protein sequence ID" value="HelroP155765"/>
    <property type="gene ID" value="HelroG155765"/>
</dbReference>
<comment type="similarity">
    <text evidence="3">Belongs to the PP2C family.</text>
</comment>
<comment type="cofactor">
    <cofactor evidence="1">
        <name>Mn(2+)</name>
        <dbReference type="ChEBI" id="CHEBI:29035"/>
    </cofactor>
</comment>
<proteinExistence type="inferred from homology"/>
<evidence type="ECO:0000259" key="6">
    <source>
        <dbReference type="PROSITE" id="PS51746"/>
    </source>
</evidence>
<comment type="cofactor">
    <cofactor evidence="2">
        <name>Mg(2+)</name>
        <dbReference type="ChEBI" id="CHEBI:18420"/>
    </cofactor>
</comment>
<dbReference type="EMBL" id="KB096742">
    <property type="protein sequence ID" value="ESO01979.1"/>
    <property type="molecule type" value="Genomic_DNA"/>
</dbReference>
<keyword evidence="5" id="KW-0464">Manganese</keyword>
<dbReference type="Pfam" id="PF00481">
    <property type="entry name" value="PP2C"/>
    <property type="match status" value="1"/>
</dbReference>
<accession>T1ELM2</accession>
<dbReference type="RefSeq" id="XP_009019387.1">
    <property type="nucleotide sequence ID" value="XM_009021139.1"/>
</dbReference>
<gene>
    <name evidence="8" type="primary">20197472</name>
    <name evidence="7" type="ORF">HELRODRAFT_155765</name>
</gene>
<dbReference type="InterPro" id="IPR015655">
    <property type="entry name" value="PP2C"/>
</dbReference>
<protein>
    <recommendedName>
        <fullName evidence="4">protein-serine/threonine phosphatase</fullName>
        <ecNumber evidence="4">3.1.3.16</ecNumber>
    </recommendedName>
</protein>
<evidence type="ECO:0000256" key="2">
    <source>
        <dbReference type="ARBA" id="ARBA00001946"/>
    </source>
</evidence>
<reference evidence="9" key="1">
    <citation type="submission" date="2012-12" db="EMBL/GenBank/DDBJ databases">
        <authorList>
            <person name="Hellsten U."/>
            <person name="Grimwood J."/>
            <person name="Chapman J.A."/>
            <person name="Shapiro H."/>
            <person name="Aerts A."/>
            <person name="Otillar R.P."/>
            <person name="Terry A.Y."/>
            <person name="Boore J.L."/>
            <person name="Simakov O."/>
            <person name="Marletaz F."/>
            <person name="Cho S.-J."/>
            <person name="Edsinger-Gonzales E."/>
            <person name="Havlak P."/>
            <person name="Kuo D.-H."/>
            <person name="Larsson T."/>
            <person name="Lv J."/>
            <person name="Arendt D."/>
            <person name="Savage R."/>
            <person name="Osoegawa K."/>
            <person name="de Jong P."/>
            <person name="Lindberg D.R."/>
            <person name="Seaver E.C."/>
            <person name="Weisblat D.A."/>
            <person name="Putnam N.H."/>
            <person name="Grigoriev I.V."/>
            <person name="Rokhsar D.S."/>
        </authorList>
    </citation>
    <scope>NUCLEOTIDE SEQUENCE</scope>
</reference>